<keyword evidence="2" id="KW-1185">Reference proteome</keyword>
<name>A0ABU2B503_9CORY</name>
<dbReference type="InterPro" id="IPR024747">
    <property type="entry name" value="Pyridox_Oxase-rel"/>
</dbReference>
<reference evidence="1 2" key="1">
    <citation type="submission" date="2023-07" db="EMBL/GenBank/DDBJ databases">
        <title>Sequencing the genomes of 1000 actinobacteria strains.</title>
        <authorList>
            <person name="Klenk H.-P."/>
        </authorList>
    </citation>
    <scope>NUCLEOTIDE SEQUENCE [LARGE SCALE GENOMIC DNA]</scope>
    <source>
        <strain evidence="1 2">DSM 44508</strain>
    </source>
</reference>
<dbReference type="Pfam" id="PF12900">
    <property type="entry name" value="Pyridox_ox_2"/>
    <property type="match status" value="1"/>
</dbReference>
<gene>
    <name evidence="1" type="ORF">J2S37_000231</name>
</gene>
<dbReference type="InterPro" id="IPR012349">
    <property type="entry name" value="Split_barrel_FMN-bd"/>
</dbReference>
<proteinExistence type="predicted"/>
<dbReference type="Gene3D" id="2.30.110.10">
    <property type="entry name" value="Electron Transport, Fmn-binding Protein, Chain A"/>
    <property type="match status" value="1"/>
</dbReference>
<sequence length="138" mass="15888">MEKPIITVLTKAECLEKIASVTLGRLVVRRKDDMDIFPINFVLDGEKIYFRTAEGYKLFSVALNNDVLFEVDEAKEDSAWSVVVRGTASLVQDIWEIQHADRLPLKPWVPTLKHNYVRIDFNEMSGRAFVLGDEPDRY</sequence>
<dbReference type="EMBL" id="JAVDYF010000001">
    <property type="protein sequence ID" value="MDR7353693.1"/>
    <property type="molecule type" value="Genomic_DNA"/>
</dbReference>
<comment type="caution">
    <text evidence="1">The sequence shown here is derived from an EMBL/GenBank/DDBJ whole genome shotgun (WGS) entry which is preliminary data.</text>
</comment>
<organism evidence="1 2">
    <name type="scientific">Corynebacterium felinum</name>
    <dbReference type="NCBI Taxonomy" id="131318"/>
    <lineage>
        <taxon>Bacteria</taxon>
        <taxon>Bacillati</taxon>
        <taxon>Actinomycetota</taxon>
        <taxon>Actinomycetes</taxon>
        <taxon>Mycobacteriales</taxon>
        <taxon>Corynebacteriaceae</taxon>
        <taxon>Corynebacterium</taxon>
    </lineage>
</organism>
<evidence type="ECO:0000313" key="2">
    <source>
        <dbReference type="Proteomes" id="UP001183619"/>
    </source>
</evidence>
<evidence type="ECO:0000313" key="1">
    <source>
        <dbReference type="EMBL" id="MDR7353693.1"/>
    </source>
</evidence>
<dbReference type="RefSeq" id="WP_277104002.1">
    <property type="nucleotide sequence ID" value="NZ_BAAAJS010000074.1"/>
</dbReference>
<dbReference type="Proteomes" id="UP001183619">
    <property type="component" value="Unassembled WGS sequence"/>
</dbReference>
<protein>
    <submittedName>
        <fullName evidence="1">Nitroimidazol reductase NimA-like FMN-containing flavoprotein (Pyridoxamine 5'-phosphate oxidase superfamily)</fullName>
    </submittedName>
</protein>
<dbReference type="SUPFAM" id="SSF50475">
    <property type="entry name" value="FMN-binding split barrel"/>
    <property type="match status" value="1"/>
</dbReference>
<accession>A0ABU2B503</accession>